<gene>
    <name evidence="2" type="ORF">GGD41_003706</name>
</gene>
<protein>
    <recommendedName>
        <fullName evidence="1">Bacteriophage T5 Orf172 DNA-binding domain-containing protein</fullName>
    </recommendedName>
</protein>
<dbReference type="Pfam" id="PF10544">
    <property type="entry name" value="T5orf172"/>
    <property type="match status" value="1"/>
</dbReference>
<dbReference type="AlphaFoldDB" id="A0A7Y9WAL5"/>
<evidence type="ECO:0000259" key="1">
    <source>
        <dbReference type="Pfam" id="PF10544"/>
    </source>
</evidence>
<evidence type="ECO:0000313" key="3">
    <source>
        <dbReference type="Proteomes" id="UP000572540"/>
    </source>
</evidence>
<reference evidence="2 3" key="1">
    <citation type="submission" date="2020-07" db="EMBL/GenBank/DDBJ databases">
        <title>Exploring microbial biodiversity for novel pathways involved in the catabolism of aromatic compounds derived from lignin.</title>
        <authorList>
            <person name="Elkins J."/>
        </authorList>
    </citation>
    <scope>NUCLEOTIDE SEQUENCE [LARGE SCALE GENOMIC DNA]</scope>
    <source>
        <strain evidence="2 3">H2C3B</strain>
    </source>
</reference>
<feature type="domain" description="Bacteriophage T5 Orf172 DNA-binding" evidence="1">
    <location>
        <begin position="6"/>
        <end position="96"/>
    </location>
</feature>
<dbReference type="InterPro" id="IPR018306">
    <property type="entry name" value="Phage_T5_Orf172_DNA-bd"/>
</dbReference>
<dbReference type="RefSeq" id="WP_179712800.1">
    <property type="nucleotide sequence ID" value="NZ_JACCAU010000001.1"/>
</dbReference>
<dbReference type="EMBL" id="JACCAU010000001">
    <property type="protein sequence ID" value="NYH16478.1"/>
    <property type="molecule type" value="Genomic_DNA"/>
</dbReference>
<name>A0A7Y9WAL5_9BURK</name>
<accession>A0A7Y9WAL5</accession>
<evidence type="ECO:0000313" key="2">
    <source>
        <dbReference type="EMBL" id="NYH16478.1"/>
    </source>
</evidence>
<proteinExistence type="predicted"/>
<dbReference type="Proteomes" id="UP000572540">
    <property type="component" value="Unassembled WGS sequence"/>
</dbReference>
<sequence length="288" mass="33282">MNTTTYLYILVFPQKNVIKIGKANDIQNRIDSLRRWWGEVNYPASYYLSIEEKSVFKLEKSLHFLLSRYSVEFNDGDGKSEIFAHDALEKAIDVIDLYASLTQSSTRLQKGIPEPIKPQSDRKKKEKYEKAAAKSDRFFNSISACADRFRKINKLIAFLMRYQSRIEFQYDIVDDHILFRVRQNHARNHHASLSVASLFSFGVEDFDVRIGMNCCSAVGVGDVVQYRINLIRQDADSFSHPYLVYLCSQAERMLAHLPKRSLATLDEIPIVDDAGVTSSIFDEWRDDR</sequence>
<comment type="caution">
    <text evidence="2">The sequence shown here is derived from an EMBL/GenBank/DDBJ whole genome shotgun (WGS) entry which is preliminary data.</text>
</comment>
<organism evidence="2 3">
    <name type="scientific">Paraburkholderia bryophila</name>
    <dbReference type="NCBI Taxonomy" id="420952"/>
    <lineage>
        <taxon>Bacteria</taxon>
        <taxon>Pseudomonadati</taxon>
        <taxon>Pseudomonadota</taxon>
        <taxon>Betaproteobacteria</taxon>
        <taxon>Burkholderiales</taxon>
        <taxon>Burkholderiaceae</taxon>
        <taxon>Paraburkholderia</taxon>
    </lineage>
</organism>